<accession>A0ABC8C196</accession>
<proteinExistence type="predicted"/>
<dbReference type="AlphaFoldDB" id="A0ABC8C196"/>
<protein>
    <submittedName>
        <fullName evidence="1">Uncharacterized protein</fullName>
    </submittedName>
</protein>
<dbReference type="KEGG" id="kab:B7C62_28035"/>
<dbReference type="RefSeq" id="WP_084750231.1">
    <property type="nucleotide sequence ID" value="NZ_CP020563.1"/>
</dbReference>
<organism evidence="1 2">
    <name type="scientific">Kitasatospora albolonga</name>
    <dbReference type="NCBI Taxonomy" id="68173"/>
    <lineage>
        <taxon>Bacteria</taxon>
        <taxon>Bacillati</taxon>
        <taxon>Actinomycetota</taxon>
        <taxon>Actinomycetes</taxon>
        <taxon>Kitasatosporales</taxon>
        <taxon>Streptomycetaceae</taxon>
        <taxon>Kitasatospora</taxon>
    </lineage>
</organism>
<evidence type="ECO:0000313" key="2">
    <source>
        <dbReference type="Proteomes" id="UP000192251"/>
    </source>
</evidence>
<name>A0ABC8C196_9ACTN</name>
<gene>
    <name evidence="1" type="ORF">B7C62_28035</name>
</gene>
<reference evidence="1 2" key="1">
    <citation type="submission" date="2017-04" db="EMBL/GenBank/DDBJ databases">
        <title>The complete genome sequence of Streptomyces albolongus YIM 101047, the producer of novel bafilomycins and novel odoriferous sesquiterpenoids.</title>
        <authorList>
            <person name="Yin M."/>
            <person name="Jiang Y."/>
        </authorList>
    </citation>
    <scope>NUCLEOTIDE SEQUENCE [LARGE SCALE GENOMIC DNA]</scope>
    <source>
        <strain evidence="1 2">YIM 101047</strain>
    </source>
</reference>
<sequence length="165" mass="17229">MTFAPRTWNAGETVTAAMLNQEIRDQLNSMFDVWTAYTPAWTSSGTNPALGNGSITGRYMKIGRTVHVSILLVGGSTTTWGTGAYSIAAPFTSANIGVAFVGAARLAGTDTWAGICNLSANTTAINLQFPASTTNTRAANMQATSPETHAAGTSLRLSLTYQSAT</sequence>
<keyword evidence="2" id="KW-1185">Reference proteome</keyword>
<dbReference type="Proteomes" id="UP000192251">
    <property type="component" value="Chromosome"/>
</dbReference>
<dbReference type="EMBL" id="CP020563">
    <property type="protein sequence ID" value="ARF75675.1"/>
    <property type="molecule type" value="Genomic_DNA"/>
</dbReference>
<evidence type="ECO:0000313" key="1">
    <source>
        <dbReference type="EMBL" id="ARF75675.1"/>
    </source>
</evidence>